<dbReference type="Proteomes" id="UP001597520">
    <property type="component" value="Unassembled WGS sequence"/>
</dbReference>
<organism evidence="1 2">
    <name type="scientific">Salibacterium lacus</name>
    <dbReference type="NCBI Taxonomy" id="1898109"/>
    <lineage>
        <taxon>Bacteria</taxon>
        <taxon>Bacillati</taxon>
        <taxon>Bacillota</taxon>
        <taxon>Bacilli</taxon>
        <taxon>Bacillales</taxon>
        <taxon>Bacillaceae</taxon>
    </lineage>
</organism>
<evidence type="ECO:0000313" key="2">
    <source>
        <dbReference type="Proteomes" id="UP001597520"/>
    </source>
</evidence>
<dbReference type="RefSeq" id="WP_380712980.1">
    <property type="nucleotide sequence ID" value="NZ_JBHUML010000002.1"/>
</dbReference>
<gene>
    <name evidence="1" type="ORF">ACFSUB_09700</name>
</gene>
<evidence type="ECO:0000313" key="1">
    <source>
        <dbReference type="EMBL" id="MFD2705745.1"/>
    </source>
</evidence>
<name>A0ABW5T171_9BACI</name>
<protein>
    <submittedName>
        <fullName evidence="1">Uncharacterized protein</fullName>
    </submittedName>
</protein>
<proteinExistence type="predicted"/>
<accession>A0ABW5T171</accession>
<comment type="caution">
    <text evidence="1">The sequence shown here is derived from an EMBL/GenBank/DDBJ whole genome shotgun (WGS) entry which is preliminary data.</text>
</comment>
<reference evidence="2" key="1">
    <citation type="journal article" date="2019" name="Int. J. Syst. Evol. Microbiol.">
        <title>The Global Catalogue of Microorganisms (GCM) 10K type strain sequencing project: providing services to taxonomists for standard genome sequencing and annotation.</title>
        <authorList>
            <consortium name="The Broad Institute Genomics Platform"/>
            <consortium name="The Broad Institute Genome Sequencing Center for Infectious Disease"/>
            <person name="Wu L."/>
            <person name="Ma J."/>
        </authorList>
    </citation>
    <scope>NUCLEOTIDE SEQUENCE [LARGE SCALE GENOMIC DNA]</scope>
    <source>
        <strain evidence="2">KCTC 33792</strain>
    </source>
</reference>
<dbReference type="EMBL" id="JBHUML010000002">
    <property type="protein sequence ID" value="MFD2705745.1"/>
    <property type="molecule type" value="Genomic_DNA"/>
</dbReference>
<sequence length="167" mass="18839">MKFNIQKPHIITALAVMVIVVSLVGAGHAYLKMKASEKQLYEEVVQGNLIELEGAISNQREAGWNDPDMVTRDMNEVLNGLMYMQQLDMVARGEKENLKRLHSVLSSYPRDTQYELAEVTTENQKDWEALQGTLRENGFGLQLQSESGSLKKKIETLGDALEYSYAD</sequence>
<keyword evidence="2" id="KW-1185">Reference proteome</keyword>